<reference evidence="1 2" key="1">
    <citation type="journal article" date="2020" name="Nature">
        <title>Bacterial chemolithoautotrophy via manganese oxidation.</title>
        <authorList>
            <person name="Yu H."/>
            <person name="Leadbetter J.R."/>
        </authorList>
    </citation>
    <scope>NUCLEOTIDE SEQUENCE [LARGE SCALE GENOMIC DNA]</scope>
    <source>
        <strain evidence="1 2">Mn-1</strain>
    </source>
</reference>
<dbReference type="RefSeq" id="WP_168058128.1">
    <property type="nucleotide sequence ID" value="NZ_VTOW01000001.1"/>
</dbReference>
<dbReference type="Proteomes" id="UP000534783">
    <property type="component" value="Unassembled WGS sequence"/>
</dbReference>
<name>A0A7X6I9V9_9BACT</name>
<dbReference type="AlphaFoldDB" id="A0A7X6I9V9"/>
<accession>A0A7X6I9V9</accession>
<keyword evidence="2" id="KW-1185">Reference proteome</keyword>
<gene>
    <name evidence="1" type="ORF">MNODULE_03675</name>
</gene>
<evidence type="ECO:0000313" key="1">
    <source>
        <dbReference type="EMBL" id="NKE69846.1"/>
    </source>
</evidence>
<proteinExistence type="predicted"/>
<protein>
    <submittedName>
        <fullName evidence="1">Uncharacterized protein</fullName>
    </submittedName>
</protein>
<comment type="caution">
    <text evidence="1">The sequence shown here is derived from an EMBL/GenBank/DDBJ whole genome shotgun (WGS) entry which is preliminary data.</text>
</comment>
<organism evidence="1 2">
    <name type="scientific">Candidatus Manganitrophus noduliformans</name>
    <dbReference type="NCBI Taxonomy" id="2606439"/>
    <lineage>
        <taxon>Bacteria</taxon>
        <taxon>Pseudomonadati</taxon>
        <taxon>Nitrospirota</taxon>
        <taxon>Nitrospiria</taxon>
        <taxon>Candidatus Troglogloeales</taxon>
        <taxon>Candidatus Manganitrophaceae</taxon>
        <taxon>Candidatus Manganitrophus</taxon>
    </lineage>
</organism>
<evidence type="ECO:0000313" key="2">
    <source>
        <dbReference type="Proteomes" id="UP000534783"/>
    </source>
</evidence>
<sequence>MSDRRQEESAEACRDGARSDFFGRVTDMKIPAAWMVSKGVSYAIVRLAGGTSEPLYCGTDVYEAAMEFSLQAGLLESGEIELVDSNGEWLEKFSR</sequence>
<dbReference type="EMBL" id="VTOW01000001">
    <property type="protein sequence ID" value="NKE69846.1"/>
    <property type="molecule type" value="Genomic_DNA"/>
</dbReference>